<gene>
    <name evidence="1" type="ORF">SAY87_003053</name>
</gene>
<dbReference type="AlphaFoldDB" id="A0AAN7QH92"/>
<name>A0AAN7QH92_9MYRT</name>
<dbReference type="Gene3D" id="1.20.1050.10">
    <property type="match status" value="1"/>
</dbReference>
<proteinExistence type="predicted"/>
<reference evidence="1 2" key="1">
    <citation type="journal article" date="2023" name="Hortic Res">
        <title>Pangenome of water caltrop reveals structural variations and asymmetric subgenome divergence after allopolyploidization.</title>
        <authorList>
            <person name="Zhang X."/>
            <person name="Chen Y."/>
            <person name="Wang L."/>
            <person name="Yuan Y."/>
            <person name="Fang M."/>
            <person name="Shi L."/>
            <person name="Lu R."/>
            <person name="Comes H.P."/>
            <person name="Ma Y."/>
            <person name="Chen Y."/>
            <person name="Huang G."/>
            <person name="Zhou Y."/>
            <person name="Zheng Z."/>
            <person name="Qiu Y."/>
        </authorList>
    </citation>
    <scope>NUCLEOTIDE SEQUENCE [LARGE SCALE GENOMIC DNA]</scope>
    <source>
        <tissue evidence="1">Roots</tissue>
    </source>
</reference>
<evidence type="ECO:0000313" key="1">
    <source>
        <dbReference type="EMBL" id="KAK4767912.1"/>
    </source>
</evidence>
<dbReference type="Proteomes" id="UP001345219">
    <property type="component" value="Chromosome 3"/>
</dbReference>
<comment type="caution">
    <text evidence="1">The sequence shown here is derived from an EMBL/GenBank/DDBJ whole genome shotgun (WGS) entry which is preliminary data.</text>
</comment>
<dbReference type="EMBL" id="JAXIOK010000006">
    <property type="protein sequence ID" value="KAK4767912.1"/>
    <property type="molecule type" value="Genomic_DNA"/>
</dbReference>
<protein>
    <submittedName>
        <fullName evidence="1">Uncharacterized protein</fullName>
    </submittedName>
</protein>
<organism evidence="1 2">
    <name type="scientific">Trapa incisa</name>
    <dbReference type="NCBI Taxonomy" id="236973"/>
    <lineage>
        <taxon>Eukaryota</taxon>
        <taxon>Viridiplantae</taxon>
        <taxon>Streptophyta</taxon>
        <taxon>Embryophyta</taxon>
        <taxon>Tracheophyta</taxon>
        <taxon>Spermatophyta</taxon>
        <taxon>Magnoliopsida</taxon>
        <taxon>eudicotyledons</taxon>
        <taxon>Gunneridae</taxon>
        <taxon>Pentapetalae</taxon>
        <taxon>rosids</taxon>
        <taxon>malvids</taxon>
        <taxon>Myrtales</taxon>
        <taxon>Lythraceae</taxon>
        <taxon>Trapa</taxon>
    </lineage>
</organism>
<accession>A0AAN7QH92</accession>
<keyword evidence="2" id="KW-1185">Reference proteome</keyword>
<evidence type="ECO:0000313" key="2">
    <source>
        <dbReference type="Proteomes" id="UP001345219"/>
    </source>
</evidence>
<sequence>MSASFSLNKSHNNLPPSLFFMLFEKIKYVFTSEGKVQGRAMEQAHEQLKLLEEGLKGCIPGGFPDRIVEGKEDMGLLDMVMSSLFLLISGPSEKDSSNPHQCISLFASSHGSYSPILKLGNVNKNYQ</sequence>